<evidence type="ECO:0000256" key="4">
    <source>
        <dbReference type="ARBA" id="ARBA00022777"/>
    </source>
</evidence>
<dbReference type="PIRSF" id="PIRSF000538">
    <property type="entry name" value="GlpK"/>
    <property type="match status" value="1"/>
</dbReference>
<dbReference type="SUPFAM" id="SSF53067">
    <property type="entry name" value="Actin-like ATPase domain"/>
    <property type="match status" value="2"/>
</dbReference>
<dbReference type="InterPro" id="IPR000577">
    <property type="entry name" value="Carb_kinase_FGGY"/>
</dbReference>
<feature type="domain" description="Carbohydrate kinase FGGY N-terminal" evidence="6">
    <location>
        <begin position="10"/>
        <end position="171"/>
    </location>
</feature>
<evidence type="ECO:0000313" key="8">
    <source>
        <dbReference type="EMBL" id="OAF67442.1"/>
    </source>
</evidence>
<evidence type="ECO:0008006" key="10">
    <source>
        <dbReference type="Google" id="ProtNLM"/>
    </source>
</evidence>
<evidence type="ECO:0000256" key="2">
    <source>
        <dbReference type="ARBA" id="ARBA00022679"/>
    </source>
</evidence>
<dbReference type="InterPro" id="IPR043129">
    <property type="entry name" value="ATPase_NBD"/>
</dbReference>
<dbReference type="PANTHER" id="PTHR10196">
    <property type="entry name" value="SUGAR KINASE"/>
    <property type="match status" value="1"/>
</dbReference>
<dbReference type="Pfam" id="PF02782">
    <property type="entry name" value="FGGY_C"/>
    <property type="match status" value="1"/>
</dbReference>
<gene>
    <name evidence="8" type="ORF">A3Q56_04844</name>
</gene>
<name>A0A177B120_9BILA</name>
<keyword evidence="4" id="KW-0418">Kinase</keyword>
<feature type="domain" description="Carbohydrate kinase FGGY C-terminal" evidence="7">
    <location>
        <begin position="286"/>
        <end position="425"/>
    </location>
</feature>
<dbReference type="InterPro" id="IPR018484">
    <property type="entry name" value="FGGY_N"/>
</dbReference>
<organism evidence="8 9">
    <name type="scientific">Intoshia linei</name>
    <dbReference type="NCBI Taxonomy" id="1819745"/>
    <lineage>
        <taxon>Eukaryota</taxon>
        <taxon>Metazoa</taxon>
        <taxon>Spiralia</taxon>
        <taxon>Lophotrochozoa</taxon>
        <taxon>Mesozoa</taxon>
        <taxon>Orthonectida</taxon>
        <taxon>Rhopaluridae</taxon>
        <taxon>Intoshia</taxon>
    </lineage>
</organism>
<keyword evidence="2" id="KW-0808">Transferase</keyword>
<proteinExistence type="inferred from homology"/>
<evidence type="ECO:0000256" key="5">
    <source>
        <dbReference type="ARBA" id="ARBA00022840"/>
    </source>
</evidence>
<evidence type="ECO:0000259" key="7">
    <source>
        <dbReference type="Pfam" id="PF02782"/>
    </source>
</evidence>
<keyword evidence="3" id="KW-0547">Nucleotide-binding</keyword>
<dbReference type="GO" id="GO:0006071">
    <property type="term" value="P:glycerol metabolic process"/>
    <property type="evidence" value="ECO:0007669"/>
    <property type="project" value="TreeGrafter"/>
</dbReference>
<dbReference type="Pfam" id="PF00370">
    <property type="entry name" value="FGGY_N"/>
    <property type="match status" value="2"/>
</dbReference>
<evidence type="ECO:0000256" key="3">
    <source>
        <dbReference type="ARBA" id="ARBA00022741"/>
    </source>
</evidence>
<reference evidence="8 9" key="1">
    <citation type="submission" date="2016-04" db="EMBL/GenBank/DDBJ databases">
        <title>The genome of Intoshia linei affirms orthonectids as highly simplified spiralians.</title>
        <authorList>
            <person name="Mikhailov K.V."/>
            <person name="Slusarev G.S."/>
            <person name="Nikitin M.A."/>
            <person name="Logacheva M.D."/>
            <person name="Penin A."/>
            <person name="Aleoshin V."/>
            <person name="Panchin Y.V."/>
        </authorList>
    </citation>
    <scope>NUCLEOTIDE SEQUENCE [LARGE SCALE GENOMIC DNA]</scope>
    <source>
        <strain evidence="8">Intl2013</strain>
        <tissue evidence="8">Whole animal</tissue>
    </source>
</reference>
<dbReference type="GO" id="GO:0046167">
    <property type="term" value="P:glycerol-3-phosphate biosynthetic process"/>
    <property type="evidence" value="ECO:0007669"/>
    <property type="project" value="TreeGrafter"/>
</dbReference>
<dbReference type="EMBL" id="LWCA01000659">
    <property type="protein sequence ID" value="OAF67442.1"/>
    <property type="molecule type" value="Genomic_DNA"/>
</dbReference>
<dbReference type="Gene3D" id="3.30.420.40">
    <property type="match status" value="2"/>
</dbReference>
<sequence length="468" mass="52829">MNIDFILVNKIKNALFECKTGEILVSNKFELKTIFGKNGHAEINPHELWKDVEMSIDYVVDKFINLNYSVDQIKSIGITNHVSSTFCWNKTNEKFYCNALIWYDSRNNKILEKIVEKNGKNLFIEKTGMPLLNTSSFSKIMWILQNFPECCMDIESNQAIFGTPDTWLIWTYIFSHRPGWEKLLYIINTNAKKLTNGNHFTDMTNAAITGLFDINSLKWSEDICSFYGIPMSILPKIKECLDDFGIANVSKLKGIPIRAVISDHCASLYGQQCTQPGLAKLTVGTGGCISYNIGKEGCVNCTGSVNDWLIKKLGIAKSFEELENLASSVTSSEGVYFITGFSGIYTPYWNHNVKGTLFGLTMDTTKAHIARACLESVAYQSALIINDMKKCGIKLKKLSVDGGMVKNKTFLQILTNYINEPIDTPLLLKNFDLKGTIKPKISEAERNKNLENWQKAINTAIEYYKIKN</sequence>
<comment type="caution">
    <text evidence="8">The sequence shown here is derived from an EMBL/GenBank/DDBJ whole genome shotgun (WGS) entry which is preliminary data.</text>
</comment>
<dbReference type="PANTHER" id="PTHR10196:SF69">
    <property type="entry name" value="GLYCEROL KINASE"/>
    <property type="match status" value="1"/>
</dbReference>
<dbReference type="GO" id="GO:0004370">
    <property type="term" value="F:glycerol kinase activity"/>
    <property type="evidence" value="ECO:0007669"/>
    <property type="project" value="TreeGrafter"/>
</dbReference>
<dbReference type="GO" id="GO:0005524">
    <property type="term" value="F:ATP binding"/>
    <property type="evidence" value="ECO:0007669"/>
    <property type="project" value="UniProtKB-KW"/>
</dbReference>
<comment type="similarity">
    <text evidence="1">Belongs to the FGGY kinase family.</text>
</comment>
<evidence type="ECO:0000259" key="6">
    <source>
        <dbReference type="Pfam" id="PF00370"/>
    </source>
</evidence>
<keyword evidence="5" id="KW-0067">ATP-binding</keyword>
<dbReference type="GO" id="GO:0005739">
    <property type="term" value="C:mitochondrion"/>
    <property type="evidence" value="ECO:0007669"/>
    <property type="project" value="TreeGrafter"/>
</dbReference>
<dbReference type="Proteomes" id="UP000078046">
    <property type="component" value="Unassembled WGS sequence"/>
</dbReference>
<accession>A0A177B120</accession>
<dbReference type="AlphaFoldDB" id="A0A177B120"/>
<protein>
    <recommendedName>
        <fullName evidence="10">Glycerol kinase</fullName>
    </recommendedName>
</protein>
<dbReference type="InterPro" id="IPR018485">
    <property type="entry name" value="FGGY_C"/>
</dbReference>
<dbReference type="OrthoDB" id="5422795at2759"/>
<feature type="domain" description="Carbohydrate kinase FGGY N-terminal" evidence="6">
    <location>
        <begin position="192"/>
        <end position="268"/>
    </location>
</feature>
<keyword evidence="9" id="KW-1185">Reference proteome</keyword>
<evidence type="ECO:0000256" key="1">
    <source>
        <dbReference type="ARBA" id="ARBA00009156"/>
    </source>
</evidence>
<evidence type="ECO:0000313" key="9">
    <source>
        <dbReference type="Proteomes" id="UP000078046"/>
    </source>
</evidence>
<dbReference type="GO" id="GO:0006641">
    <property type="term" value="P:triglyceride metabolic process"/>
    <property type="evidence" value="ECO:0007669"/>
    <property type="project" value="TreeGrafter"/>
</dbReference>